<dbReference type="AlphaFoldDB" id="A0AAN6JI69"/>
<evidence type="ECO:0000256" key="2">
    <source>
        <dbReference type="SAM" id="SignalP"/>
    </source>
</evidence>
<comment type="caution">
    <text evidence="3">The sequence shown here is derived from an EMBL/GenBank/DDBJ whole genome shotgun (WGS) entry which is preliminary data.</text>
</comment>
<dbReference type="InterPro" id="IPR011990">
    <property type="entry name" value="TPR-like_helical_dom_sf"/>
</dbReference>
<organism evidence="3 4">
    <name type="scientific">Tilletia horrida</name>
    <dbReference type="NCBI Taxonomy" id="155126"/>
    <lineage>
        <taxon>Eukaryota</taxon>
        <taxon>Fungi</taxon>
        <taxon>Dikarya</taxon>
        <taxon>Basidiomycota</taxon>
        <taxon>Ustilaginomycotina</taxon>
        <taxon>Exobasidiomycetes</taxon>
        <taxon>Tilletiales</taxon>
        <taxon>Tilletiaceae</taxon>
        <taxon>Tilletia</taxon>
    </lineage>
</organism>
<gene>
    <name evidence="3" type="ORF">OC842_006280</name>
</gene>
<feature type="chain" id="PRO_5042942690" evidence="2">
    <location>
        <begin position="21"/>
        <end position="1020"/>
    </location>
</feature>
<feature type="compositionally biased region" description="Acidic residues" evidence="1">
    <location>
        <begin position="71"/>
        <end position="99"/>
    </location>
</feature>
<feature type="signal peptide" evidence="2">
    <location>
        <begin position="1"/>
        <end position="20"/>
    </location>
</feature>
<evidence type="ECO:0000313" key="4">
    <source>
        <dbReference type="Proteomes" id="UP001176521"/>
    </source>
</evidence>
<reference evidence="3" key="1">
    <citation type="journal article" date="2023" name="PhytoFront">
        <title>Draft Genome Resources of Seven Strains of Tilletia horrida, Causal Agent of Kernel Smut of Rice.</title>
        <authorList>
            <person name="Khanal S."/>
            <person name="Antony Babu S."/>
            <person name="Zhou X.G."/>
        </authorList>
    </citation>
    <scope>NUCLEOTIDE SEQUENCE</scope>
    <source>
        <strain evidence="3">TX3</strain>
    </source>
</reference>
<keyword evidence="2" id="KW-0732">Signal</keyword>
<proteinExistence type="predicted"/>
<dbReference type="EMBL" id="JAPDMQ010000541">
    <property type="protein sequence ID" value="KAK0523055.1"/>
    <property type="molecule type" value="Genomic_DNA"/>
</dbReference>
<accession>A0AAN6JI69</accession>
<dbReference type="Proteomes" id="UP001176521">
    <property type="component" value="Unassembled WGS sequence"/>
</dbReference>
<name>A0AAN6JI69_9BASI</name>
<keyword evidence="4" id="KW-1185">Reference proteome</keyword>
<dbReference type="SUPFAM" id="SSF48452">
    <property type="entry name" value="TPR-like"/>
    <property type="match status" value="2"/>
</dbReference>
<sequence>MPNTLAISTISIILVTGPTAMSGLSSENEPVEVGDTAGSGSGGEDEWVGEYMDSEAELDSEDLDGISNPDGDVDITDMVEDDDEDEDGGVESADEDGDDGWSVASDADVPVVGLPCRGWSESRIAAMPTSEEIKNLFRRVADLLPFSSSAIRALLKGAERIISKGARAATLRHEVEGFIKRILNFCILIGEEEKASGTRDLPGTPISLVLIGIKEQLGGFNLMVADYARHGLARRASHTANTRAELGNFASTTREWITEAQNALRIGTLGRLQKATVNPGTPPSPRAINTLIVADQIVSAVNVGLIETESLDEPRPETPFDVPMGLALADFLAQVLQSGKAGNEKPNDALGELMPNKLAFASLEQLHDWRTRANDRFLDLSEDWTVAEDRPPLATFPEAISMAATFAALLCQMESFNSAGKLLEVLVATVRELFDHSPSLGNRLKLSNALGALSTILLRISEHSINGMRAAEEAIALVRPLCDQDPGPHLALLSKLQRTYALTLRAVGDTHSGTRLQLTFLRRAYRVATKAVEHARLHVAMVADTERDRLARTSLALALKTLADICQAYASSAAQLRDLREYEELYQWLNAERGDGIWPPAYAKVVAEIELAAKAGSHKTQAAAIRYLEDTFFASMPEQLALREEVVSILRSLAEQEPWLYEPLLAGALRSSAQVSQHKAAVARCEEAITIFRRLSDTLSPLYDGPLSEASSELALQLRWAHRLAEADVAFEQAILSAPQHGDDWDREWTDFDNVVDMIAARGLLCVRMEKYDEAQEIAEKAISSVGEANHSVVRAKLAGAWQSFCGWVMDVDNKRTSLDDFCRAVLEEYDSQARFRTSDAEKIMLIPETPEHALGLGWAAAAQCSLGQTQAALDCGQKAVERTRSMMASSTIRRRAKSKWISIDFVLPHLLVILAGVRLSCGLGDDALGDVEEVIEIARNAAARAAKEVRGEDKEQEWHDSQADVADLCWVDGPTLKTALRIKAHLLSKKGDETGAATVKAEADGLPFQGFAHRFGVPE</sequence>
<feature type="compositionally biased region" description="Acidic residues" evidence="1">
    <location>
        <begin position="43"/>
        <end position="64"/>
    </location>
</feature>
<feature type="region of interest" description="Disordered" evidence="1">
    <location>
        <begin position="23"/>
        <end position="105"/>
    </location>
</feature>
<evidence type="ECO:0000256" key="1">
    <source>
        <dbReference type="SAM" id="MobiDB-lite"/>
    </source>
</evidence>
<dbReference type="Gene3D" id="1.25.40.10">
    <property type="entry name" value="Tetratricopeptide repeat domain"/>
    <property type="match status" value="1"/>
</dbReference>
<protein>
    <submittedName>
        <fullName evidence="3">Uncharacterized protein</fullName>
    </submittedName>
</protein>
<evidence type="ECO:0000313" key="3">
    <source>
        <dbReference type="EMBL" id="KAK0523055.1"/>
    </source>
</evidence>